<dbReference type="HOGENOM" id="CLU_922139_0_0_1"/>
<dbReference type="AlphaFoldDB" id="K1Q4B4"/>
<protein>
    <submittedName>
        <fullName evidence="3">Cornifelin-like protein</fullName>
    </submittedName>
</protein>
<comment type="similarity">
    <text evidence="1">Belongs to the cornifelin family.</text>
</comment>
<feature type="compositionally biased region" description="Polar residues" evidence="2">
    <location>
        <begin position="82"/>
        <end position="100"/>
    </location>
</feature>
<dbReference type="InParanoid" id="K1Q4B4"/>
<dbReference type="Pfam" id="PF04749">
    <property type="entry name" value="PLAC8"/>
    <property type="match status" value="1"/>
</dbReference>
<gene>
    <name evidence="3" type="ORF">CGI_10017171</name>
</gene>
<dbReference type="NCBIfam" id="TIGR01571">
    <property type="entry name" value="A_thal_Cys_rich"/>
    <property type="match status" value="1"/>
</dbReference>
<organism evidence="3">
    <name type="scientific">Magallana gigas</name>
    <name type="common">Pacific oyster</name>
    <name type="synonym">Crassostrea gigas</name>
    <dbReference type="NCBI Taxonomy" id="29159"/>
    <lineage>
        <taxon>Eukaryota</taxon>
        <taxon>Metazoa</taxon>
        <taxon>Spiralia</taxon>
        <taxon>Lophotrochozoa</taxon>
        <taxon>Mollusca</taxon>
        <taxon>Bivalvia</taxon>
        <taxon>Autobranchia</taxon>
        <taxon>Pteriomorphia</taxon>
        <taxon>Ostreida</taxon>
        <taxon>Ostreoidea</taxon>
        <taxon>Ostreidae</taxon>
        <taxon>Magallana</taxon>
    </lineage>
</organism>
<evidence type="ECO:0000256" key="2">
    <source>
        <dbReference type="SAM" id="MobiDB-lite"/>
    </source>
</evidence>
<sequence>MSGEFECIPLHDQTMPVTEQPERIFIGQPDRTPRIQETSQKGQNYGGHEGPMSPSYRSDFMPPQYRQEDNRLMRDNSIARGTGQSQTMPRPVQQQPISHTEPSRPMQKYSRPSSLSAEPNMQRQTAKQDQYRPPPVAQKPGQRPVFNYLGQSNPVATGIQRQLYPQFIKPSPRNWSSGLCSCCSDIKSFIIHQGHTSSILKEKLGEHTCLPCIMSSTCSLISLRTKLRTQARIEGTVCSDCCTVVFCQCCAMCQMSREHDFATKHRHSSVISLSVRHHLSGTEYLTNVPNSIQKDREREKVG</sequence>
<feature type="compositionally biased region" description="Polar residues" evidence="2">
    <location>
        <begin position="110"/>
        <end position="128"/>
    </location>
</feature>
<feature type="region of interest" description="Disordered" evidence="2">
    <location>
        <begin position="26"/>
        <end position="147"/>
    </location>
</feature>
<dbReference type="EMBL" id="JH818403">
    <property type="protein sequence ID" value="EKC31397.1"/>
    <property type="molecule type" value="Genomic_DNA"/>
</dbReference>
<dbReference type="InterPro" id="IPR006461">
    <property type="entry name" value="PLAC_motif_containing"/>
</dbReference>
<evidence type="ECO:0000256" key="1">
    <source>
        <dbReference type="ARBA" id="ARBA00009024"/>
    </source>
</evidence>
<accession>K1Q4B4</accession>
<reference evidence="3" key="1">
    <citation type="journal article" date="2012" name="Nature">
        <title>The oyster genome reveals stress adaptation and complexity of shell formation.</title>
        <authorList>
            <person name="Zhang G."/>
            <person name="Fang X."/>
            <person name="Guo X."/>
            <person name="Li L."/>
            <person name="Luo R."/>
            <person name="Xu F."/>
            <person name="Yang P."/>
            <person name="Zhang L."/>
            <person name="Wang X."/>
            <person name="Qi H."/>
            <person name="Xiong Z."/>
            <person name="Que H."/>
            <person name="Xie Y."/>
            <person name="Holland P.W."/>
            <person name="Paps J."/>
            <person name="Zhu Y."/>
            <person name="Wu F."/>
            <person name="Chen Y."/>
            <person name="Wang J."/>
            <person name="Peng C."/>
            <person name="Meng J."/>
            <person name="Yang L."/>
            <person name="Liu J."/>
            <person name="Wen B."/>
            <person name="Zhang N."/>
            <person name="Huang Z."/>
            <person name="Zhu Q."/>
            <person name="Feng Y."/>
            <person name="Mount A."/>
            <person name="Hedgecock D."/>
            <person name="Xu Z."/>
            <person name="Liu Y."/>
            <person name="Domazet-Loso T."/>
            <person name="Du Y."/>
            <person name="Sun X."/>
            <person name="Zhang S."/>
            <person name="Liu B."/>
            <person name="Cheng P."/>
            <person name="Jiang X."/>
            <person name="Li J."/>
            <person name="Fan D."/>
            <person name="Wang W."/>
            <person name="Fu W."/>
            <person name="Wang T."/>
            <person name="Wang B."/>
            <person name="Zhang J."/>
            <person name="Peng Z."/>
            <person name="Li Y."/>
            <person name="Li N."/>
            <person name="Wang J."/>
            <person name="Chen M."/>
            <person name="He Y."/>
            <person name="Tan F."/>
            <person name="Song X."/>
            <person name="Zheng Q."/>
            <person name="Huang R."/>
            <person name="Yang H."/>
            <person name="Du X."/>
            <person name="Chen L."/>
            <person name="Yang M."/>
            <person name="Gaffney P.M."/>
            <person name="Wang S."/>
            <person name="Luo L."/>
            <person name="She Z."/>
            <person name="Ming Y."/>
            <person name="Huang W."/>
            <person name="Zhang S."/>
            <person name="Huang B."/>
            <person name="Zhang Y."/>
            <person name="Qu T."/>
            <person name="Ni P."/>
            <person name="Miao G."/>
            <person name="Wang J."/>
            <person name="Wang Q."/>
            <person name="Steinberg C.E."/>
            <person name="Wang H."/>
            <person name="Li N."/>
            <person name="Qian L."/>
            <person name="Zhang G."/>
            <person name="Li Y."/>
            <person name="Yang H."/>
            <person name="Liu X."/>
            <person name="Wang J."/>
            <person name="Yin Y."/>
            <person name="Wang J."/>
        </authorList>
    </citation>
    <scope>NUCLEOTIDE SEQUENCE [LARGE SCALE GENOMIC DNA]</scope>
    <source>
        <strain evidence="3">05x7-T-G4-1.051#20</strain>
    </source>
</reference>
<evidence type="ECO:0000313" key="3">
    <source>
        <dbReference type="EMBL" id="EKC31397.1"/>
    </source>
</evidence>
<proteinExistence type="inferred from homology"/>
<dbReference type="PANTHER" id="PTHR15907">
    <property type="entry name" value="DUF614 FAMILY PROTEIN-RELATED"/>
    <property type="match status" value="1"/>
</dbReference>
<name>K1Q4B4_MAGGI</name>